<gene>
    <name evidence="1" type="primary">cas7c</name>
    <name evidence="1" type="ORF">NG799_17465</name>
</gene>
<proteinExistence type="predicted"/>
<evidence type="ECO:0000313" key="2">
    <source>
        <dbReference type="Proteomes" id="UP001525890"/>
    </source>
</evidence>
<dbReference type="Proteomes" id="UP001525890">
    <property type="component" value="Unassembled WGS sequence"/>
</dbReference>
<dbReference type="InterPro" id="IPR006482">
    <property type="entry name" value="Cas7_Csh2/Csh2"/>
</dbReference>
<dbReference type="NCBIfam" id="TIGR01595">
    <property type="entry name" value="cas_CT1132"/>
    <property type="match status" value="1"/>
</dbReference>
<sequence>MSIYLDPSKRHDFIWLVDVKNGNPNGDPDAENLPRTDPQTMHGFMTDVCLKRKIRNYAALLGQPIFVEQGSILNKKIEESMTANDISPGKGGKSVKDSKDVDTMRRWMCDRYYDVRMFGAVMSTGRNAGQVRGPLQITFADSIDTIVPSSISITRCAATEGEEDKDNKTMGRKTFIPYGLYRAYGFFSPTFAEQTGVGADDLKLFWDALLNCWECDRSAARGFMATRKLIVFSHESKWGNAPAHELFNLFKIASQSPAPRSFEEYEWELNAVPESVTATVLR</sequence>
<protein>
    <submittedName>
        <fullName evidence="1">Type I-C CRISPR-associated protein Cas7/Csd2</fullName>
    </submittedName>
</protein>
<accession>A0ABT2MTP4</accession>
<evidence type="ECO:0000313" key="1">
    <source>
        <dbReference type="EMBL" id="MCT7968104.1"/>
    </source>
</evidence>
<dbReference type="InterPro" id="IPR013418">
    <property type="entry name" value="CRISPR-assoc_prot_Cas7/Csd2"/>
</dbReference>
<dbReference type="Pfam" id="PF05107">
    <property type="entry name" value="Cas_Cas7"/>
    <property type="match status" value="1"/>
</dbReference>
<keyword evidence="2" id="KW-1185">Reference proteome</keyword>
<organism evidence="1 2">
    <name type="scientific">Laspinema palackyanum D2a</name>
    <dbReference type="NCBI Taxonomy" id="2953684"/>
    <lineage>
        <taxon>Bacteria</taxon>
        <taxon>Bacillati</taxon>
        <taxon>Cyanobacteriota</taxon>
        <taxon>Cyanophyceae</taxon>
        <taxon>Oscillatoriophycideae</taxon>
        <taxon>Oscillatoriales</taxon>
        <taxon>Laspinemataceae</taxon>
        <taxon>Laspinema</taxon>
        <taxon>Laspinema palackyanum</taxon>
    </lineage>
</organism>
<dbReference type="EMBL" id="JAMXFF010000027">
    <property type="protein sequence ID" value="MCT7968104.1"/>
    <property type="molecule type" value="Genomic_DNA"/>
</dbReference>
<name>A0ABT2MTP4_9CYAN</name>
<dbReference type="NCBIfam" id="TIGR02589">
    <property type="entry name" value="cas_Csd2"/>
    <property type="match status" value="1"/>
</dbReference>
<dbReference type="RefSeq" id="WP_368007647.1">
    <property type="nucleotide sequence ID" value="NZ_JAMXFF010000027.1"/>
</dbReference>
<comment type="caution">
    <text evidence="1">The sequence shown here is derived from an EMBL/GenBank/DDBJ whole genome shotgun (WGS) entry which is preliminary data.</text>
</comment>
<reference evidence="1 2" key="1">
    <citation type="journal article" date="2022" name="Front. Microbiol.">
        <title>High genomic differentiation and limited gene flow indicate recent cryptic speciation within the genus Laspinema (cyanobacteria).</title>
        <authorList>
            <person name="Stanojkovic A."/>
            <person name="Skoupy S."/>
            <person name="Skaloud P."/>
            <person name="Dvorak P."/>
        </authorList>
    </citation>
    <scope>NUCLEOTIDE SEQUENCE [LARGE SCALE GENOMIC DNA]</scope>
    <source>
        <strain evidence="1 2">D2a</strain>
    </source>
</reference>